<evidence type="ECO:0000313" key="1">
    <source>
        <dbReference type="EMBL" id="PVE11987.1"/>
    </source>
</evidence>
<protein>
    <submittedName>
        <fullName evidence="1">Uncharacterized protein</fullName>
    </submittedName>
</protein>
<accession>A0A2T7TA17</accession>
<dbReference type="AlphaFoldDB" id="A0A2T7TA17"/>
<gene>
    <name evidence="1" type="ORF">Y717_07210</name>
</gene>
<dbReference type="Proteomes" id="UP000245992">
    <property type="component" value="Unassembled WGS sequence"/>
</dbReference>
<dbReference type="RefSeq" id="WP_244888237.1">
    <property type="nucleotide sequence ID" value="NZ_JOEI01000013.1"/>
</dbReference>
<proteinExistence type="predicted"/>
<comment type="caution">
    <text evidence="1">The sequence shown here is derived from an EMBL/GenBank/DDBJ whole genome shotgun (WGS) entry which is preliminary data.</text>
</comment>
<sequence length="85" mass="9646">MSLLARPLPVSRPGPGELRVGMAVFDRHYDMPAEISGFADPMVLLTRPTGLHWRVHHISVRPATQYEKRQLLALAVLHRTRLKGR</sequence>
<reference evidence="1 2" key="1">
    <citation type="submission" date="2013-12" db="EMBL/GenBank/DDBJ databases">
        <title>Annotated genome of Streptomyces scopuliridis.</title>
        <authorList>
            <person name="Olson J.B."/>
        </authorList>
    </citation>
    <scope>NUCLEOTIDE SEQUENCE [LARGE SCALE GENOMIC DNA]</scope>
    <source>
        <strain evidence="1 2">RB72</strain>
    </source>
</reference>
<dbReference type="EMBL" id="AZSP01000124">
    <property type="protein sequence ID" value="PVE11987.1"/>
    <property type="molecule type" value="Genomic_DNA"/>
</dbReference>
<keyword evidence="2" id="KW-1185">Reference proteome</keyword>
<organism evidence="1 2">
    <name type="scientific">Streptomyces scopuliridis RB72</name>
    <dbReference type="NCBI Taxonomy" id="1440053"/>
    <lineage>
        <taxon>Bacteria</taxon>
        <taxon>Bacillati</taxon>
        <taxon>Actinomycetota</taxon>
        <taxon>Actinomycetes</taxon>
        <taxon>Kitasatosporales</taxon>
        <taxon>Streptomycetaceae</taxon>
        <taxon>Streptomyces</taxon>
    </lineage>
</organism>
<dbReference type="STRING" id="1440053.GCA_000718095_03621"/>
<name>A0A2T7TA17_9ACTN</name>
<evidence type="ECO:0000313" key="2">
    <source>
        <dbReference type="Proteomes" id="UP000245992"/>
    </source>
</evidence>